<reference evidence="1" key="1">
    <citation type="journal article" date="2022" name="bioRxiv">
        <title>Sequencing and chromosome-scale assembly of the giantPleurodeles waltlgenome.</title>
        <authorList>
            <person name="Brown T."/>
            <person name="Elewa A."/>
            <person name="Iarovenko S."/>
            <person name="Subramanian E."/>
            <person name="Araus A.J."/>
            <person name="Petzold A."/>
            <person name="Susuki M."/>
            <person name="Suzuki K.-i.T."/>
            <person name="Hayashi T."/>
            <person name="Toyoda A."/>
            <person name="Oliveira C."/>
            <person name="Osipova E."/>
            <person name="Leigh N.D."/>
            <person name="Simon A."/>
            <person name="Yun M.H."/>
        </authorList>
    </citation>
    <scope>NUCLEOTIDE SEQUENCE</scope>
    <source>
        <strain evidence="1">20211129_DDA</strain>
        <tissue evidence="1">Liver</tissue>
    </source>
</reference>
<proteinExistence type="predicted"/>
<comment type="caution">
    <text evidence="1">The sequence shown here is derived from an EMBL/GenBank/DDBJ whole genome shotgun (WGS) entry which is preliminary data.</text>
</comment>
<name>A0AAV7T268_PLEWA</name>
<dbReference type="Proteomes" id="UP001066276">
    <property type="component" value="Chromosome 4_1"/>
</dbReference>
<accession>A0AAV7T268</accession>
<organism evidence="1 2">
    <name type="scientific">Pleurodeles waltl</name>
    <name type="common">Iberian ribbed newt</name>
    <dbReference type="NCBI Taxonomy" id="8319"/>
    <lineage>
        <taxon>Eukaryota</taxon>
        <taxon>Metazoa</taxon>
        <taxon>Chordata</taxon>
        <taxon>Craniata</taxon>
        <taxon>Vertebrata</taxon>
        <taxon>Euteleostomi</taxon>
        <taxon>Amphibia</taxon>
        <taxon>Batrachia</taxon>
        <taxon>Caudata</taxon>
        <taxon>Salamandroidea</taxon>
        <taxon>Salamandridae</taxon>
        <taxon>Pleurodelinae</taxon>
        <taxon>Pleurodeles</taxon>
    </lineage>
</organism>
<keyword evidence="2" id="KW-1185">Reference proteome</keyword>
<gene>
    <name evidence="1" type="ORF">NDU88_002238</name>
</gene>
<dbReference type="EMBL" id="JANPWB010000007">
    <property type="protein sequence ID" value="KAJ1170361.1"/>
    <property type="molecule type" value="Genomic_DNA"/>
</dbReference>
<sequence>MYRAAVSHIEVGSMEEEVAWGRIGASGAGRCGDTEVASWACKGPGPSSVPWHGSLGLYPRFPLPCIVEEKEETGVGERAAKQYEWAHRIAEAHVLRAAPPSGIRDWAGAGDDGCWATPVAWGPEAHQRGMYLRGVRVGAVEN</sequence>
<evidence type="ECO:0000313" key="1">
    <source>
        <dbReference type="EMBL" id="KAJ1170361.1"/>
    </source>
</evidence>
<protein>
    <submittedName>
        <fullName evidence="1">Uncharacterized protein</fullName>
    </submittedName>
</protein>
<evidence type="ECO:0000313" key="2">
    <source>
        <dbReference type="Proteomes" id="UP001066276"/>
    </source>
</evidence>
<dbReference type="AlphaFoldDB" id="A0AAV7T268"/>